<evidence type="ECO:0000313" key="10">
    <source>
        <dbReference type="Proteomes" id="UP000245956"/>
    </source>
</evidence>
<dbReference type="InterPro" id="IPR016024">
    <property type="entry name" value="ARM-type_fold"/>
</dbReference>
<dbReference type="Proteomes" id="UP000245956">
    <property type="component" value="Unassembled WGS sequence"/>
</dbReference>
<feature type="compositionally biased region" description="Basic and acidic residues" evidence="7">
    <location>
        <begin position="878"/>
        <end position="887"/>
    </location>
</feature>
<proteinExistence type="inferred from homology"/>
<evidence type="ECO:0000256" key="2">
    <source>
        <dbReference type="ARBA" id="ARBA00007825"/>
    </source>
</evidence>
<feature type="region of interest" description="Disordered" evidence="7">
    <location>
        <begin position="601"/>
        <end position="653"/>
    </location>
</feature>
<comment type="similarity">
    <text evidence="2">Belongs to the intradiol ring-cleavage dioxygenase family.</text>
</comment>
<accession>A0A2U3E3G4</accession>
<dbReference type="PANTHER" id="PTHR33711:SF5">
    <property type="entry name" value="INTRADIOL RING-CLEAVAGE DIOXYGENASE PRCA"/>
    <property type="match status" value="1"/>
</dbReference>
<keyword evidence="6" id="KW-0408">Iron</keyword>
<protein>
    <recommendedName>
        <fullName evidence="8">Formin GTPase-binding domain-containing protein</fullName>
    </recommendedName>
</protein>
<feature type="domain" description="Formin GTPase-binding" evidence="8">
    <location>
        <begin position="780"/>
        <end position="1058"/>
    </location>
</feature>
<dbReference type="InterPro" id="IPR011989">
    <property type="entry name" value="ARM-like"/>
</dbReference>
<feature type="compositionally biased region" description="Basic and acidic residues" evidence="7">
    <location>
        <begin position="633"/>
        <end position="642"/>
    </location>
</feature>
<dbReference type="SUPFAM" id="SSF49482">
    <property type="entry name" value="Aromatic compound dioxygenase"/>
    <property type="match status" value="1"/>
</dbReference>
<keyword evidence="5" id="KW-0560">Oxidoreductase</keyword>
<dbReference type="GO" id="GO:0018576">
    <property type="term" value="F:catechol 1,2-dioxygenase activity"/>
    <property type="evidence" value="ECO:0007669"/>
    <property type="project" value="InterPro"/>
</dbReference>
<dbReference type="InterPro" id="IPR007535">
    <property type="entry name" value="Catechol_dOase_N"/>
</dbReference>
<evidence type="ECO:0000256" key="7">
    <source>
        <dbReference type="SAM" id="MobiDB-lite"/>
    </source>
</evidence>
<dbReference type="SMART" id="SM01140">
    <property type="entry name" value="Drf_GBD"/>
    <property type="match status" value="1"/>
</dbReference>
<evidence type="ECO:0000256" key="5">
    <source>
        <dbReference type="ARBA" id="ARBA00023002"/>
    </source>
</evidence>
<organism evidence="9 10">
    <name type="scientific">Purpureocillium lilacinum</name>
    <name type="common">Paecilomyces lilacinus</name>
    <dbReference type="NCBI Taxonomy" id="33203"/>
    <lineage>
        <taxon>Eukaryota</taxon>
        <taxon>Fungi</taxon>
        <taxon>Dikarya</taxon>
        <taxon>Ascomycota</taxon>
        <taxon>Pezizomycotina</taxon>
        <taxon>Sordariomycetes</taxon>
        <taxon>Hypocreomycetidae</taxon>
        <taxon>Hypocreales</taxon>
        <taxon>Ophiocordycipitaceae</taxon>
        <taxon>Purpureocillium</taxon>
    </lineage>
</organism>
<dbReference type="SUPFAM" id="SSF48371">
    <property type="entry name" value="ARM repeat"/>
    <property type="match status" value="1"/>
</dbReference>
<evidence type="ECO:0000313" key="9">
    <source>
        <dbReference type="EMBL" id="PWI69014.1"/>
    </source>
</evidence>
<reference evidence="9 10" key="1">
    <citation type="journal article" date="2016" name="Front. Microbiol.">
        <title>Genome and transcriptome sequences reveal the specific parasitism of the nematophagous Purpureocillium lilacinum 36-1.</title>
        <authorList>
            <person name="Xie J."/>
            <person name="Li S."/>
            <person name="Mo C."/>
            <person name="Xiao X."/>
            <person name="Peng D."/>
            <person name="Wang G."/>
            <person name="Xiao Y."/>
        </authorList>
    </citation>
    <scope>NUCLEOTIDE SEQUENCE [LARGE SCALE GENOMIC DNA]</scope>
    <source>
        <strain evidence="9 10">36-1</strain>
    </source>
</reference>
<feature type="region of interest" description="Disordered" evidence="7">
    <location>
        <begin position="333"/>
        <end position="352"/>
    </location>
</feature>
<name>A0A2U3E3G4_PURLI</name>
<dbReference type="GO" id="GO:0009712">
    <property type="term" value="P:catechol-containing compound metabolic process"/>
    <property type="evidence" value="ECO:0007669"/>
    <property type="project" value="InterPro"/>
</dbReference>
<keyword evidence="4" id="KW-0223">Dioxygenase</keyword>
<evidence type="ECO:0000256" key="6">
    <source>
        <dbReference type="ARBA" id="ARBA00023004"/>
    </source>
</evidence>
<feature type="region of interest" description="Disordered" evidence="7">
    <location>
        <begin position="728"/>
        <end position="751"/>
    </location>
</feature>
<dbReference type="Gene3D" id="2.60.130.10">
    <property type="entry name" value="Aromatic compound dioxygenase"/>
    <property type="match status" value="1"/>
</dbReference>
<feature type="region of interest" description="Disordered" evidence="7">
    <location>
        <begin position="672"/>
        <end position="695"/>
    </location>
</feature>
<gene>
    <name evidence="9" type="ORF">PCL_01399</name>
</gene>
<dbReference type="PANTHER" id="PTHR33711">
    <property type="entry name" value="DIOXYGENASE, PUTATIVE (AFU_ORTHOLOGUE AFUA_2G02910)-RELATED"/>
    <property type="match status" value="1"/>
</dbReference>
<dbReference type="InterPro" id="IPR039390">
    <property type="entry name" value="1_2-HQD/HQD"/>
</dbReference>
<dbReference type="GO" id="GO:0031267">
    <property type="term" value="F:small GTPase binding"/>
    <property type="evidence" value="ECO:0007669"/>
    <property type="project" value="InterPro"/>
</dbReference>
<feature type="compositionally biased region" description="Polar residues" evidence="7">
    <location>
        <begin position="834"/>
        <end position="845"/>
    </location>
</feature>
<dbReference type="GO" id="GO:0008199">
    <property type="term" value="F:ferric iron binding"/>
    <property type="evidence" value="ECO:0007669"/>
    <property type="project" value="InterPro"/>
</dbReference>
<evidence type="ECO:0000256" key="1">
    <source>
        <dbReference type="ARBA" id="ARBA00001965"/>
    </source>
</evidence>
<feature type="compositionally biased region" description="Basic and acidic residues" evidence="7">
    <location>
        <begin position="1279"/>
        <end position="1289"/>
    </location>
</feature>
<comment type="cofactor">
    <cofactor evidence="1">
        <name>Fe(3+)</name>
        <dbReference type="ChEBI" id="CHEBI:29034"/>
    </cofactor>
</comment>
<dbReference type="EMBL" id="LCWV01000013">
    <property type="protein sequence ID" value="PWI69014.1"/>
    <property type="molecule type" value="Genomic_DNA"/>
</dbReference>
<feature type="compositionally biased region" description="Basic and acidic residues" evidence="7">
    <location>
        <begin position="672"/>
        <end position="685"/>
    </location>
</feature>
<dbReference type="Pfam" id="PF04444">
    <property type="entry name" value="Dioxygenase_N"/>
    <property type="match status" value="1"/>
</dbReference>
<dbReference type="GO" id="GO:0003779">
    <property type="term" value="F:actin binding"/>
    <property type="evidence" value="ECO:0007669"/>
    <property type="project" value="InterPro"/>
</dbReference>
<feature type="compositionally biased region" description="Polar residues" evidence="7">
    <location>
        <begin position="900"/>
        <end position="915"/>
    </location>
</feature>
<dbReference type="CDD" id="cd03461">
    <property type="entry name" value="1_2-HQD"/>
    <property type="match status" value="1"/>
</dbReference>
<dbReference type="InterPro" id="IPR015889">
    <property type="entry name" value="Intradiol_dOase_core"/>
</dbReference>
<dbReference type="Pfam" id="PF06371">
    <property type="entry name" value="Drf_GBD"/>
    <property type="match status" value="1"/>
</dbReference>
<dbReference type="Pfam" id="PF00775">
    <property type="entry name" value="Dioxygenase_C"/>
    <property type="match status" value="1"/>
</dbReference>
<evidence type="ECO:0000259" key="8">
    <source>
        <dbReference type="SMART" id="SM01140"/>
    </source>
</evidence>
<feature type="region of interest" description="Disordered" evidence="7">
    <location>
        <begin position="1256"/>
        <end position="1289"/>
    </location>
</feature>
<evidence type="ECO:0000256" key="4">
    <source>
        <dbReference type="ARBA" id="ARBA00022964"/>
    </source>
</evidence>
<keyword evidence="3" id="KW-0479">Metal-binding</keyword>
<evidence type="ECO:0000256" key="3">
    <source>
        <dbReference type="ARBA" id="ARBA00022723"/>
    </source>
</evidence>
<dbReference type="GO" id="GO:0030036">
    <property type="term" value="P:actin cytoskeleton organization"/>
    <property type="evidence" value="ECO:0007669"/>
    <property type="project" value="InterPro"/>
</dbReference>
<feature type="region of interest" description="Disordered" evidence="7">
    <location>
        <begin position="829"/>
        <end position="916"/>
    </location>
</feature>
<dbReference type="Gene3D" id="1.25.10.10">
    <property type="entry name" value="Leucine-rich Repeat Variant"/>
    <property type="match status" value="1"/>
</dbReference>
<comment type="caution">
    <text evidence="9">The sequence shown here is derived from an EMBL/GenBank/DDBJ whole genome shotgun (WGS) entry which is preliminary data.</text>
</comment>
<sequence length="1305" mass="144913">MAPAAVSDGQPAAAKKSSRFDPMFTQHVIDTMGPNITPRNRQLLTSLLRHLHDFAREVELTNDEWMTGVHFINAVGQTSTKTRNEAHRVSDILGLESLVDEIANKIVAEGDVDPTSSSILGPFWSPNAPFRENGASIIQDPAPGGRVCKMHGTITDLLTGQPIPGAVFDIWQASANGKYDFQDPEAQTPNNLRGKFRADENGQYWFYCYHPTAYSLPTDGPSYDLLTLMDRHPMRPAHIHIMVTHPDFKGCTTQLYPKDDPWLATDTVFAVKDDLVVDFKPLEGDSQAELDLEYNVILSPKGYKGKQFGPTTRNDMSAVPAQIHDVGRTIRSRAQSGGHDHRGPYRSRVQPIAPEPGFTMMRERDTEASPEYIRFSRGRSDASRKLTSNPQAAVHRRYAPRAAGNCRRRHGQLHDSCLANTLNGDRVVGHDILYQPKCDGPPLYDECLPPQAFCYGALEMPYTLLMREDGKDQGWHEHDKAASEEMRVGQAKEIQAQHDTGAGTGADGLRPVLSQSVASAIDAGEQTEVHGLCLMSALLSAVTGELRVFFFFFWGFIFIFFDLTFGRSVFIPAAPTALAPDVTMGAGNLAKTDAPGALGELQQNQQEPARSPRKARDDAPKYTWGNISLKPARSRDPSPEKPKKARSGANLVGLLSRPKSLKNLYKLATDDEVRAAKDKENRTPDEPTSAMLPPPIFAQFTSDAAATREQRVRSSVDIGSARPIVKERPQSLHVPRMHNDSDARQSSTEKPASHLYRGKVLGAFAHLTGRSGSADSRPREPECDIDELNRQLEALLDRRNIPENQRYKMRNLSTAIKLEFIHQDRAEMHAATAERSSTFDSNASSDAPAATPTGSDGEDEKPKRGRGRSFTFSRGKKDRSSSKKPKGDGTLGRHFRSKSTDSVASERPTSSASCSSGGGFLAKVKLQQGPGDYVAYLRKVQKPQLVEVGKLHKLRLLLRNETVSWIEDFIQQGGMKEIVGLLNRIMEVEWREEHEDALLHENLLCLKALSTTARAMEHLHSVQQDLFPKLLHMLFDPEKKGPSEFTTRNIITSVLLTYIESAPPAERVNRAKSVLQHLRDPEPKDSDRPLPFVLEMHRERPYRVWCKEVVSVTKEVFWIFLHNLNVVALASDSKDRGHVDGDSDSTEKKLEQPHGYMLRHFPPERPPVPAAPYVGGVEWDATNYLASHLDLMNALLACTPTAAERNALRGELRISGWERCLGGSLRLCKEKFYGSVHTALRTWVAAAAEDGWDVRDVRFGPPPEARASPRKTGNGGQRPKVEDAPKLDMPKFDLGLASAKKEAWL</sequence>
<dbReference type="InterPro" id="IPR050770">
    <property type="entry name" value="Intradiol_RC_Dioxygenase"/>
</dbReference>
<dbReference type="InterPro" id="IPR000627">
    <property type="entry name" value="Intradiol_dOase_C"/>
</dbReference>
<dbReference type="InterPro" id="IPR010473">
    <property type="entry name" value="GTPase-bd"/>
</dbReference>